<dbReference type="AlphaFoldDB" id="A0A0B1TMF4"/>
<dbReference type="EMBL" id="KN549633">
    <property type="protein sequence ID" value="KHJ96570.1"/>
    <property type="molecule type" value="Genomic_DNA"/>
</dbReference>
<evidence type="ECO:0008006" key="3">
    <source>
        <dbReference type="Google" id="ProtNLM"/>
    </source>
</evidence>
<dbReference type="Proteomes" id="UP000053660">
    <property type="component" value="Unassembled WGS sequence"/>
</dbReference>
<evidence type="ECO:0000313" key="1">
    <source>
        <dbReference type="EMBL" id="KHJ96570.1"/>
    </source>
</evidence>
<reference evidence="1 2" key="1">
    <citation type="submission" date="2014-03" db="EMBL/GenBank/DDBJ databases">
        <title>Draft genome of the hookworm Oesophagostomum dentatum.</title>
        <authorList>
            <person name="Mitreva M."/>
        </authorList>
    </citation>
    <scope>NUCLEOTIDE SEQUENCE [LARGE SCALE GENOMIC DNA]</scope>
    <source>
        <strain evidence="1 2">OD-Hann</strain>
    </source>
</reference>
<keyword evidence="2" id="KW-1185">Reference proteome</keyword>
<gene>
    <name evidence="1" type="ORF">OESDEN_03460</name>
</gene>
<name>A0A0B1TMF4_OESDE</name>
<sequence length="108" mass="11912">MASRVGLPPSKRKICVEETYSFRPSFNVPALPPNMEVPGLMRTSYLLKISVGRAHNYVIASLNVPITIVTDIIDIERVVPAVSREEVLIDLNPSSSWVSNKPPIDLLA</sequence>
<protein>
    <recommendedName>
        <fullName evidence="3">Arrestin domain protein</fullName>
    </recommendedName>
</protein>
<accession>A0A0B1TMF4</accession>
<organism evidence="1 2">
    <name type="scientific">Oesophagostomum dentatum</name>
    <name type="common">Nodular worm</name>
    <dbReference type="NCBI Taxonomy" id="61180"/>
    <lineage>
        <taxon>Eukaryota</taxon>
        <taxon>Metazoa</taxon>
        <taxon>Ecdysozoa</taxon>
        <taxon>Nematoda</taxon>
        <taxon>Chromadorea</taxon>
        <taxon>Rhabditida</taxon>
        <taxon>Rhabditina</taxon>
        <taxon>Rhabditomorpha</taxon>
        <taxon>Strongyloidea</taxon>
        <taxon>Strongylidae</taxon>
        <taxon>Oesophagostomum</taxon>
    </lineage>
</organism>
<evidence type="ECO:0000313" key="2">
    <source>
        <dbReference type="Proteomes" id="UP000053660"/>
    </source>
</evidence>
<proteinExistence type="predicted"/>
<dbReference type="OrthoDB" id="2333384at2759"/>